<feature type="domain" description="Response regulatory" evidence="3">
    <location>
        <begin position="4"/>
        <end position="120"/>
    </location>
</feature>
<organism evidence="4 5">
    <name type="scientific">Sphingomonas ursincola</name>
    <dbReference type="NCBI Taxonomy" id="56361"/>
    <lineage>
        <taxon>Bacteria</taxon>
        <taxon>Pseudomonadati</taxon>
        <taxon>Pseudomonadota</taxon>
        <taxon>Alphaproteobacteria</taxon>
        <taxon>Sphingomonadales</taxon>
        <taxon>Sphingomonadaceae</taxon>
        <taxon>Sphingomonas</taxon>
    </lineage>
</organism>
<dbReference type="InterPro" id="IPR011006">
    <property type="entry name" value="CheY-like_superfamily"/>
</dbReference>
<name>A0A7V8UA16_9SPHN</name>
<proteinExistence type="predicted"/>
<accession>A0A7V8UA16</accession>
<dbReference type="SMART" id="SM00448">
    <property type="entry name" value="REC"/>
    <property type="match status" value="1"/>
</dbReference>
<keyword evidence="1 2" id="KW-0597">Phosphoprotein</keyword>
<dbReference type="EMBL" id="VDES01000003">
    <property type="protein sequence ID" value="MBA1375608.1"/>
    <property type="molecule type" value="Genomic_DNA"/>
</dbReference>
<evidence type="ECO:0000313" key="4">
    <source>
        <dbReference type="EMBL" id="MBA1375608.1"/>
    </source>
</evidence>
<evidence type="ECO:0000256" key="1">
    <source>
        <dbReference type="ARBA" id="ARBA00022553"/>
    </source>
</evidence>
<dbReference type="PANTHER" id="PTHR44591">
    <property type="entry name" value="STRESS RESPONSE REGULATOR PROTEIN 1"/>
    <property type="match status" value="1"/>
</dbReference>
<dbReference type="PROSITE" id="PS50110">
    <property type="entry name" value="RESPONSE_REGULATORY"/>
    <property type="match status" value="1"/>
</dbReference>
<dbReference type="Proteomes" id="UP000589292">
    <property type="component" value="Unassembled WGS sequence"/>
</dbReference>
<dbReference type="SUPFAM" id="SSF52172">
    <property type="entry name" value="CheY-like"/>
    <property type="match status" value="1"/>
</dbReference>
<dbReference type="InterPro" id="IPR050595">
    <property type="entry name" value="Bact_response_regulator"/>
</dbReference>
<evidence type="ECO:0000313" key="5">
    <source>
        <dbReference type="Proteomes" id="UP000589292"/>
    </source>
</evidence>
<protein>
    <submittedName>
        <fullName evidence="4">Response regulator</fullName>
    </submittedName>
</protein>
<comment type="caution">
    <text evidence="4">The sequence shown here is derived from an EMBL/GenBank/DDBJ whole genome shotgun (WGS) entry which is preliminary data.</text>
</comment>
<dbReference type="Pfam" id="PF00072">
    <property type="entry name" value="Response_reg"/>
    <property type="match status" value="1"/>
</dbReference>
<dbReference type="GO" id="GO:0000160">
    <property type="term" value="P:phosphorelay signal transduction system"/>
    <property type="evidence" value="ECO:0007669"/>
    <property type="project" value="InterPro"/>
</dbReference>
<dbReference type="Gene3D" id="3.40.50.2300">
    <property type="match status" value="1"/>
</dbReference>
<gene>
    <name evidence="4" type="ORF">FG486_14775</name>
</gene>
<evidence type="ECO:0000256" key="2">
    <source>
        <dbReference type="PROSITE-ProRule" id="PRU00169"/>
    </source>
</evidence>
<dbReference type="InterPro" id="IPR001789">
    <property type="entry name" value="Sig_transdc_resp-reg_receiver"/>
</dbReference>
<sequence>MTKAILTVDDSPSLRMVLREALTGAGHKVVEAEDGLAALEWLETHQPQLVITDITMPRLDGLALIERLRSRETMRDLPILVLTTESAPASKARARAAGATGWIAKPFDPEKLNSAIRRVIH</sequence>
<dbReference type="RefSeq" id="WP_181268115.1">
    <property type="nucleotide sequence ID" value="NZ_BAAAGB010000001.1"/>
</dbReference>
<dbReference type="PANTHER" id="PTHR44591:SF25">
    <property type="entry name" value="CHEMOTAXIS TWO-COMPONENT RESPONSE REGULATOR"/>
    <property type="match status" value="1"/>
</dbReference>
<keyword evidence="5" id="KW-1185">Reference proteome</keyword>
<evidence type="ECO:0000259" key="3">
    <source>
        <dbReference type="PROSITE" id="PS50110"/>
    </source>
</evidence>
<feature type="modified residue" description="4-aspartylphosphate" evidence="2">
    <location>
        <position position="53"/>
    </location>
</feature>
<dbReference type="AlphaFoldDB" id="A0A7V8UA16"/>
<reference evidence="4 5" key="1">
    <citation type="journal article" date="1994" name="Int. J. Syst. Bacteriol.">
        <title>Phylogenetic positions of novel aerobic, bacteriochlorophyll a-containing bacteria and description of Roseococcus thiosulfatophilus gen. nov., sp. nov., Erythromicrobium ramosum gen. nov., sp. nov., and Erythrobacter litoralis sp. nov.</title>
        <authorList>
            <person name="Yurkov V."/>
            <person name="Stackebrandt E."/>
            <person name="Holmes A."/>
            <person name="Fuerst J.A."/>
            <person name="Hugenholtz P."/>
            <person name="Golecki J."/>
            <person name="Gad'on N."/>
            <person name="Gorlenko V.M."/>
            <person name="Kompantseva E.I."/>
            <person name="Drews G."/>
        </authorList>
    </citation>
    <scope>NUCLEOTIDE SEQUENCE [LARGE SCALE GENOMIC DNA]</scope>
    <source>
        <strain evidence="4 5">KR-99</strain>
    </source>
</reference>